<dbReference type="PANTHER" id="PTHR30433:SF4">
    <property type="entry name" value="MOTILITY PROTEIN A"/>
    <property type="match status" value="1"/>
</dbReference>
<dbReference type="NCBIfam" id="TIGR03818">
    <property type="entry name" value="MotA1"/>
    <property type="match status" value="1"/>
</dbReference>
<gene>
    <name evidence="16" type="primary">motA</name>
    <name evidence="16" type="ORF">GPL20_03825</name>
</gene>
<evidence type="ECO:0000256" key="9">
    <source>
        <dbReference type="ARBA" id="ARBA00022781"/>
    </source>
</evidence>
<evidence type="ECO:0000256" key="5">
    <source>
        <dbReference type="ARBA" id="ARBA00022500"/>
    </source>
</evidence>
<evidence type="ECO:0000256" key="1">
    <source>
        <dbReference type="ARBA" id="ARBA00004429"/>
    </source>
</evidence>
<sequence>MDSMTRVPLAAVAASSQAAANCLRGAGEAEASFAQASPTRYSRWDRRWSGALLSFVGIFITVAALLGGFAAMGGHLAVLMQPWEFVIIMGTAVGTFIVANPWKTVVDTGIACMQAITGAVPSERYYLDLLGALHALMRELRGKGRNEVEAHIDDPASSEIFKAFPSVLGDPALLQFICDYVRLIIMGNARTHEIEALMDEEIHTIVKSKLTPYHSLVTVSEALPALGIVAAVLGVIKAMGALDQSPKLLGGFIGAALVGTFAGIFLSYGIISPFALKIKMTREKKCRPYIIVKQTLLAFMNGAMPQIAVEHGRKMIASGERPSIDVVENETIAGPKPVATEAEPKAARA</sequence>
<feature type="domain" description="MotA/TolQ/ExbB proton channel" evidence="14">
    <location>
        <begin position="187"/>
        <end position="281"/>
    </location>
</feature>
<keyword evidence="6" id="KW-0997">Cell inner membrane</keyword>
<comment type="similarity">
    <text evidence="2">Belongs to the MotA family.</text>
</comment>
<reference evidence="16 17" key="1">
    <citation type="submission" date="2019-12" db="EMBL/GenBank/DDBJ databases">
        <title>Draft genome sequences Bradyrhizobium cajani AMBPC1010, Bradyrhizobium pachyrhizi AMBPC1040 and Bradyrhizobium yuanmingense ALSPC3051, three plant growth promoting strains isolated from nodules of Cajanus cajan L. in Dominican Republic.</title>
        <authorList>
            <person name="Flores-Felix J.D."/>
            <person name="Araujo J."/>
            <person name="Diaz-Alcantara C."/>
            <person name="Gonzalez-Andres F."/>
            <person name="Velazquez E."/>
        </authorList>
    </citation>
    <scope>NUCLEOTIDE SEQUENCE [LARGE SCALE GENOMIC DNA]</scope>
    <source>
        <strain evidence="16 17">1010</strain>
    </source>
</reference>
<keyword evidence="17" id="KW-1185">Reference proteome</keyword>
<dbReference type="InterPro" id="IPR047055">
    <property type="entry name" value="MotA-like"/>
</dbReference>
<feature type="transmembrane region" description="Helical" evidence="13">
    <location>
        <begin position="248"/>
        <end position="276"/>
    </location>
</feature>
<evidence type="ECO:0000259" key="14">
    <source>
        <dbReference type="Pfam" id="PF01618"/>
    </source>
</evidence>
<proteinExistence type="inferred from homology"/>
<dbReference type="GO" id="GO:1902600">
    <property type="term" value="P:proton transmembrane transport"/>
    <property type="evidence" value="ECO:0007669"/>
    <property type="project" value="UniProtKB-KW"/>
</dbReference>
<keyword evidence="12 13" id="KW-0472">Membrane</keyword>
<dbReference type="GO" id="GO:0005886">
    <property type="term" value="C:plasma membrane"/>
    <property type="evidence" value="ECO:0007669"/>
    <property type="project" value="UniProtKB-SubCell"/>
</dbReference>
<dbReference type="Pfam" id="PF20560">
    <property type="entry name" value="MotA_N"/>
    <property type="match status" value="1"/>
</dbReference>
<evidence type="ECO:0000256" key="7">
    <source>
        <dbReference type="ARBA" id="ARBA00022692"/>
    </source>
</evidence>
<keyword evidence="16" id="KW-0969">Cilium</keyword>
<evidence type="ECO:0000256" key="3">
    <source>
        <dbReference type="ARBA" id="ARBA00022448"/>
    </source>
</evidence>
<keyword evidence="16" id="KW-0966">Cell projection</keyword>
<keyword evidence="8" id="KW-0283">Flagellar rotation</keyword>
<evidence type="ECO:0000256" key="13">
    <source>
        <dbReference type="SAM" id="Phobius"/>
    </source>
</evidence>
<feature type="transmembrane region" description="Helical" evidence="13">
    <location>
        <begin position="216"/>
        <end position="236"/>
    </location>
</feature>
<evidence type="ECO:0000256" key="2">
    <source>
        <dbReference type="ARBA" id="ARBA00008038"/>
    </source>
</evidence>
<dbReference type="InterPro" id="IPR022522">
    <property type="entry name" value="Flagellar_motor_stator_MotA"/>
</dbReference>
<evidence type="ECO:0000259" key="15">
    <source>
        <dbReference type="Pfam" id="PF20560"/>
    </source>
</evidence>
<dbReference type="AlphaFoldDB" id="A0A844SZB2"/>
<organism evidence="16 17">
    <name type="scientific">Bradyrhizobium cajani</name>
    <dbReference type="NCBI Taxonomy" id="1928661"/>
    <lineage>
        <taxon>Bacteria</taxon>
        <taxon>Pseudomonadati</taxon>
        <taxon>Pseudomonadota</taxon>
        <taxon>Alphaproteobacteria</taxon>
        <taxon>Hyphomicrobiales</taxon>
        <taxon>Nitrobacteraceae</taxon>
        <taxon>Bradyrhizobium</taxon>
    </lineage>
</organism>
<dbReference type="PANTHER" id="PTHR30433">
    <property type="entry name" value="CHEMOTAXIS PROTEIN MOTA"/>
    <property type="match status" value="1"/>
</dbReference>
<evidence type="ECO:0000256" key="11">
    <source>
        <dbReference type="ARBA" id="ARBA00023065"/>
    </source>
</evidence>
<evidence type="ECO:0000313" key="17">
    <source>
        <dbReference type="Proteomes" id="UP000449969"/>
    </source>
</evidence>
<keyword evidence="5" id="KW-0145">Chemotaxis</keyword>
<dbReference type="InterPro" id="IPR046786">
    <property type="entry name" value="MotA_N"/>
</dbReference>
<evidence type="ECO:0000256" key="4">
    <source>
        <dbReference type="ARBA" id="ARBA00022475"/>
    </source>
</evidence>
<dbReference type="Proteomes" id="UP000449969">
    <property type="component" value="Unassembled WGS sequence"/>
</dbReference>
<evidence type="ECO:0000256" key="12">
    <source>
        <dbReference type="ARBA" id="ARBA00023136"/>
    </source>
</evidence>
<keyword evidence="11" id="KW-0406">Ion transport</keyword>
<comment type="caution">
    <text evidence="16">The sequence shown here is derived from an EMBL/GenBank/DDBJ whole genome shotgun (WGS) entry which is preliminary data.</text>
</comment>
<evidence type="ECO:0000256" key="6">
    <source>
        <dbReference type="ARBA" id="ARBA00022519"/>
    </source>
</evidence>
<dbReference type="EMBL" id="WQNE01000002">
    <property type="protein sequence ID" value="MVT72243.1"/>
    <property type="molecule type" value="Genomic_DNA"/>
</dbReference>
<dbReference type="PROSITE" id="PS01307">
    <property type="entry name" value="MOTA"/>
    <property type="match status" value="1"/>
</dbReference>
<dbReference type="GO" id="GO:0071978">
    <property type="term" value="P:bacterial-type flagellum-dependent swarming motility"/>
    <property type="evidence" value="ECO:0007669"/>
    <property type="project" value="InterPro"/>
</dbReference>
<dbReference type="InterPro" id="IPR000540">
    <property type="entry name" value="Flag_MotA_CS"/>
</dbReference>
<dbReference type="InterPro" id="IPR002898">
    <property type="entry name" value="MotA_ExbB_proton_chnl"/>
</dbReference>
<keyword evidence="16" id="KW-0282">Flagellum</keyword>
<comment type="subcellular location">
    <subcellularLocation>
        <location evidence="1">Cell inner membrane</location>
        <topology evidence="1">Multi-pass membrane protein</topology>
    </subcellularLocation>
</comment>
<keyword evidence="9" id="KW-0375">Hydrogen ion transport</keyword>
<accession>A0A844SZB2</accession>
<evidence type="ECO:0000256" key="10">
    <source>
        <dbReference type="ARBA" id="ARBA00022989"/>
    </source>
</evidence>
<keyword evidence="3" id="KW-0813">Transport</keyword>
<keyword evidence="10 13" id="KW-1133">Transmembrane helix</keyword>
<name>A0A844SZB2_9BRAD</name>
<keyword evidence="7 13" id="KW-0812">Transmembrane</keyword>
<evidence type="ECO:0000256" key="8">
    <source>
        <dbReference type="ARBA" id="ARBA00022779"/>
    </source>
</evidence>
<dbReference type="Pfam" id="PF01618">
    <property type="entry name" value="MotA_ExbB"/>
    <property type="match status" value="1"/>
</dbReference>
<protein>
    <submittedName>
        <fullName evidence="16">Flagellar motor stator protein MotA</fullName>
    </submittedName>
</protein>
<feature type="transmembrane region" description="Helical" evidence="13">
    <location>
        <begin position="52"/>
        <end position="79"/>
    </location>
</feature>
<evidence type="ECO:0000313" key="16">
    <source>
        <dbReference type="EMBL" id="MVT72243.1"/>
    </source>
</evidence>
<feature type="domain" description="Motility protein A N-terminal" evidence="15">
    <location>
        <begin position="55"/>
        <end position="144"/>
    </location>
</feature>
<dbReference type="GO" id="GO:0006935">
    <property type="term" value="P:chemotaxis"/>
    <property type="evidence" value="ECO:0007669"/>
    <property type="project" value="UniProtKB-KW"/>
</dbReference>
<keyword evidence="4" id="KW-1003">Cell membrane</keyword>